<evidence type="ECO:0000313" key="2">
    <source>
        <dbReference type="EMBL" id="MCQ8105174.1"/>
    </source>
</evidence>
<dbReference type="PANTHER" id="PTHR33525">
    <property type="match status" value="1"/>
</dbReference>
<feature type="domain" description="HDOD" evidence="1">
    <location>
        <begin position="17"/>
        <end position="212"/>
    </location>
</feature>
<evidence type="ECO:0000259" key="1">
    <source>
        <dbReference type="PROSITE" id="PS51833"/>
    </source>
</evidence>
<dbReference type="InterPro" id="IPR013976">
    <property type="entry name" value="HDOD"/>
</dbReference>
<accession>A0ABT1TIN2</accession>
<dbReference type="PANTHER" id="PTHR33525:SF3">
    <property type="entry name" value="RIBONUCLEASE Y"/>
    <property type="match status" value="1"/>
</dbReference>
<reference evidence="2 3" key="1">
    <citation type="submission" date="2022-07" db="EMBL/GenBank/DDBJ databases">
        <title>Methylomonas rivi sp. nov., Methylomonas rosea sp. nov., Methylomonas aureus sp. nov. and Methylomonas subterranea sp. nov., four novel methanotrophs isolated from a freshwater creek and the deep terrestrial subsurface.</title>
        <authorList>
            <person name="Abin C."/>
            <person name="Sankaranarayanan K."/>
            <person name="Garner C."/>
            <person name="Sindelar R."/>
            <person name="Kotary K."/>
            <person name="Garner R."/>
            <person name="Barclay S."/>
            <person name="Lawson P."/>
            <person name="Krumholz L."/>
        </authorList>
    </citation>
    <scope>NUCLEOTIDE SEQUENCE [LARGE SCALE GENOMIC DNA]</scope>
    <source>
        <strain evidence="2 3">SURF-2</strain>
    </source>
</reference>
<dbReference type="InterPro" id="IPR052340">
    <property type="entry name" value="RNase_Y/CdgJ"/>
</dbReference>
<dbReference type="PROSITE" id="PS51833">
    <property type="entry name" value="HDOD"/>
    <property type="match status" value="1"/>
</dbReference>
<dbReference type="Gene3D" id="1.10.3210.10">
    <property type="entry name" value="Hypothetical protein af1432"/>
    <property type="match status" value="1"/>
</dbReference>
<organism evidence="2 3">
    <name type="scientific">Methylomonas subterranea</name>
    <dbReference type="NCBI Taxonomy" id="2952225"/>
    <lineage>
        <taxon>Bacteria</taxon>
        <taxon>Pseudomonadati</taxon>
        <taxon>Pseudomonadota</taxon>
        <taxon>Gammaproteobacteria</taxon>
        <taxon>Methylococcales</taxon>
        <taxon>Methylococcaceae</taxon>
        <taxon>Methylomonas</taxon>
    </lineage>
</organism>
<comment type="caution">
    <text evidence="2">The sequence shown here is derived from an EMBL/GenBank/DDBJ whole genome shotgun (WGS) entry which is preliminary data.</text>
</comment>
<dbReference type="Proteomes" id="UP001524499">
    <property type="component" value="Unassembled WGS sequence"/>
</dbReference>
<dbReference type="EMBL" id="JANIBJ010000025">
    <property type="protein sequence ID" value="MCQ8105174.1"/>
    <property type="molecule type" value="Genomic_DNA"/>
</dbReference>
<sequence>MMKFANAQAVVAEVGGLFSLPDIYFQLNEMVRDPRYSMADMGGVISKDPALSARLLRLVNSSFYGFQSRIDTISRAVAIVGIDDLYNLVVATCVVDRFSKIPCDLVDMTAFWMRSVHCGVVTKLLGKQCMPLNTERLFLAGLLHDLGSLVIYQVMPEQASQVLLSIRQDRRLLAGFEHEIIGFTHADVARELLKSWALPESLHEVVGGVLNPESVVTYKLDAQLLWLAARLIDDREFGRPIEQTLVEISDQTLALMRLSREQIEQVMQQAAVEFLDVFEQLLPR</sequence>
<dbReference type="RefSeq" id="WP_256603083.1">
    <property type="nucleotide sequence ID" value="NZ_JANIBJ010000025.1"/>
</dbReference>
<dbReference type="CDD" id="cd00077">
    <property type="entry name" value="HDc"/>
    <property type="match status" value="1"/>
</dbReference>
<name>A0ABT1TIN2_9GAMM</name>
<gene>
    <name evidence="2" type="ORF">NP590_13750</name>
</gene>
<dbReference type="SUPFAM" id="SSF109604">
    <property type="entry name" value="HD-domain/PDEase-like"/>
    <property type="match status" value="1"/>
</dbReference>
<evidence type="ECO:0000313" key="3">
    <source>
        <dbReference type="Proteomes" id="UP001524499"/>
    </source>
</evidence>
<proteinExistence type="predicted"/>
<keyword evidence="3" id="KW-1185">Reference proteome</keyword>
<dbReference type="InterPro" id="IPR003607">
    <property type="entry name" value="HD/PDEase_dom"/>
</dbReference>
<dbReference type="Pfam" id="PF08668">
    <property type="entry name" value="HDOD"/>
    <property type="match status" value="1"/>
</dbReference>
<protein>
    <submittedName>
        <fullName evidence="2">HDOD domain-containing protein</fullName>
    </submittedName>
</protein>